<dbReference type="Pfam" id="PF03561">
    <property type="entry name" value="Allantoicase"/>
    <property type="match status" value="1"/>
</dbReference>
<keyword evidence="5" id="KW-1185">Reference proteome</keyword>
<dbReference type="PANTHER" id="PTHR12045:SF3">
    <property type="entry name" value="INACTIVE ALLANTOICASE-RELATED"/>
    <property type="match status" value="1"/>
</dbReference>
<dbReference type="OrthoDB" id="10266039at2759"/>
<proteinExistence type="inferred from homology"/>
<feature type="non-terminal residue" evidence="4">
    <location>
        <position position="1"/>
    </location>
</feature>
<dbReference type="EMBL" id="AGNL01034138">
    <property type="protein sequence ID" value="EJK55389.1"/>
    <property type="molecule type" value="Genomic_DNA"/>
</dbReference>
<dbReference type="eggNOG" id="KOG4145">
    <property type="taxonomic scope" value="Eukaryota"/>
</dbReference>
<name>K0RSP9_THAOC</name>
<dbReference type="InterPro" id="IPR008979">
    <property type="entry name" value="Galactose-bd-like_sf"/>
</dbReference>
<sequence length="144" mass="15603">RVILDTRHFRGNFPESAAVDGCCADGIGDDEVRRSAGGGDGGRLEWFPLVGRTPLSADAEHEFVAAAGGLSLEGRRRTTHVRVTIYPRRGTEQGQGVRRPGRRRRRGGIPAQPPLVDSRGEFSDSLGEGTTGLGKSLYKFTYHV</sequence>
<feature type="domain" description="Allantoicase" evidence="3">
    <location>
        <begin position="2"/>
        <end position="88"/>
    </location>
</feature>
<evidence type="ECO:0000256" key="1">
    <source>
        <dbReference type="ARBA" id="ARBA00009242"/>
    </source>
</evidence>
<dbReference type="InterPro" id="IPR015908">
    <property type="entry name" value="Allantoicase_dom"/>
</dbReference>
<comment type="similarity">
    <text evidence="1">Belongs to the allantoicase family.</text>
</comment>
<comment type="caution">
    <text evidence="4">The sequence shown here is derived from an EMBL/GenBank/DDBJ whole genome shotgun (WGS) entry which is preliminary data.</text>
</comment>
<dbReference type="InterPro" id="IPR005164">
    <property type="entry name" value="Allantoicase"/>
</dbReference>
<evidence type="ECO:0000256" key="2">
    <source>
        <dbReference type="SAM" id="MobiDB-lite"/>
    </source>
</evidence>
<dbReference type="AlphaFoldDB" id="K0RSP9"/>
<dbReference type="Gene3D" id="2.60.120.260">
    <property type="entry name" value="Galactose-binding domain-like"/>
    <property type="match status" value="1"/>
</dbReference>
<evidence type="ECO:0000259" key="3">
    <source>
        <dbReference type="Pfam" id="PF03561"/>
    </source>
</evidence>
<dbReference type="GO" id="GO:0000256">
    <property type="term" value="P:allantoin catabolic process"/>
    <property type="evidence" value="ECO:0007669"/>
    <property type="project" value="InterPro"/>
</dbReference>
<reference evidence="4 5" key="1">
    <citation type="journal article" date="2012" name="Genome Biol.">
        <title>Genome and low-iron response of an oceanic diatom adapted to chronic iron limitation.</title>
        <authorList>
            <person name="Lommer M."/>
            <person name="Specht M."/>
            <person name="Roy A.S."/>
            <person name="Kraemer L."/>
            <person name="Andreson R."/>
            <person name="Gutowska M.A."/>
            <person name="Wolf J."/>
            <person name="Bergner S.V."/>
            <person name="Schilhabel M.B."/>
            <person name="Klostermeier U.C."/>
            <person name="Beiko R.G."/>
            <person name="Rosenstiel P."/>
            <person name="Hippler M."/>
            <person name="Laroche J."/>
        </authorList>
    </citation>
    <scope>NUCLEOTIDE SEQUENCE [LARGE SCALE GENOMIC DNA]</scope>
    <source>
        <strain evidence="4 5">CCMP1005</strain>
    </source>
</reference>
<organism evidence="4 5">
    <name type="scientific">Thalassiosira oceanica</name>
    <name type="common">Marine diatom</name>
    <dbReference type="NCBI Taxonomy" id="159749"/>
    <lineage>
        <taxon>Eukaryota</taxon>
        <taxon>Sar</taxon>
        <taxon>Stramenopiles</taxon>
        <taxon>Ochrophyta</taxon>
        <taxon>Bacillariophyta</taxon>
        <taxon>Coscinodiscophyceae</taxon>
        <taxon>Thalassiosirophycidae</taxon>
        <taxon>Thalassiosirales</taxon>
        <taxon>Thalassiosiraceae</taxon>
        <taxon>Thalassiosira</taxon>
    </lineage>
</organism>
<dbReference type="PANTHER" id="PTHR12045">
    <property type="entry name" value="ALLANTOICASE"/>
    <property type="match status" value="1"/>
</dbReference>
<dbReference type="SUPFAM" id="SSF49785">
    <property type="entry name" value="Galactose-binding domain-like"/>
    <property type="match status" value="1"/>
</dbReference>
<protein>
    <recommendedName>
        <fullName evidence="3">Allantoicase domain-containing protein</fullName>
    </recommendedName>
</protein>
<evidence type="ECO:0000313" key="4">
    <source>
        <dbReference type="EMBL" id="EJK55389.1"/>
    </source>
</evidence>
<dbReference type="GO" id="GO:0004037">
    <property type="term" value="F:allantoicase activity"/>
    <property type="evidence" value="ECO:0007669"/>
    <property type="project" value="InterPro"/>
</dbReference>
<feature type="region of interest" description="Disordered" evidence="2">
    <location>
        <begin position="88"/>
        <end position="128"/>
    </location>
</feature>
<dbReference type="Proteomes" id="UP000266841">
    <property type="component" value="Unassembled WGS sequence"/>
</dbReference>
<accession>K0RSP9</accession>
<evidence type="ECO:0000313" key="5">
    <source>
        <dbReference type="Proteomes" id="UP000266841"/>
    </source>
</evidence>
<gene>
    <name evidence="4" type="ORF">THAOC_24883</name>
</gene>